<accession>A0A558GQ93</accession>
<evidence type="ECO:0000313" key="3">
    <source>
        <dbReference type="Proteomes" id="UP000316500"/>
    </source>
</evidence>
<organism evidence="2 3">
    <name type="scientific">Paenarthrobacter nitroguajacolicus</name>
    <name type="common">Arthrobacter nitroguajacolicus</name>
    <dbReference type="NCBI Taxonomy" id="211146"/>
    <lineage>
        <taxon>Bacteria</taxon>
        <taxon>Bacillati</taxon>
        <taxon>Actinomycetota</taxon>
        <taxon>Actinomycetes</taxon>
        <taxon>Micrococcales</taxon>
        <taxon>Micrococcaceae</taxon>
        <taxon>Paenarthrobacter</taxon>
    </lineage>
</organism>
<dbReference type="EMBL" id="VNFK01000020">
    <property type="protein sequence ID" value="TVU59054.1"/>
    <property type="molecule type" value="Genomic_DNA"/>
</dbReference>
<sequence>MQPLMLMGILLAAAVLWVGVTLTMLTALDHKQRRAKTKWRHFAHHVVEHPTRFPGRRQTQLITRRHTHRRRASTVQ</sequence>
<dbReference type="RefSeq" id="WP_144652773.1">
    <property type="nucleotide sequence ID" value="NZ_VNFK01000020.1"/>
</dbReference>
<evidence type="ECO:0000313" key="2">
    <source>
        <dbReference type="EMBL" id="TVU59054.1"/>
    </source>
</evidence>
<evidence type="ECO:0000256" key="1">
    <source>
        <dbReference type="SAM" id="Phobius"/>
    </source>
</evidence>
<protein>
    <submittedName>
        <fullName evidence="2">Uncharacterized protein</fullName>
    </submittedName>
</protein>
<keyword evidence="1" id="KW-0472">Membrane</keyword>
<reference evidence="2 3" key="1">
    <citation type="submission" date="2019-07" db="EMBL/GenBank/DDBJ databases">
        <title>Diversity of Bacteria from Kongsfjorden, Arctic.</title>
        <authorList>
            <person name="Yu Y."/>
        </authorList>
    </citation>
    <scope>NUCLEOTIDE SEQUENCE [LARGE SCALE GENOMIC DNA]</scope>
    <source>
        <strain evidence="2 3">SM1928</strain>
    </source>
</reference>
<comment type="caution">
    <text evidence="2">The sequence shown here is derived from an EMBL/GenBank/DDBJ whole genome shotgun (WGS) entry which is preliminary data.</text>
</comment>
<keyword evidence="1" id="KW-1133">Transmembrane helix</keyword>
<dbReference type="Proteomes" id="UP000316500">
    <property type="component" value="Unassembled WGS sequence"/>
</dbReference>
<feature type="transmembrane region" description="Helical" evidence="1">
    <location>
        <begin position="6"/>
        <end position="28"/>
    </location>
</feature>
<name>A0A558GQ93_PAENT</name>
<proteinExistence type="predicted"/>
<keyword evidence="1" id="KW-0812">Transmembrane</keyword>
<gene>
    <name evidence="2" type="ORF">FQP90_19735</name>
</gene>
<dbReference type="AlphaFoldDB" id="A0A558GQ93"/>